<feature type="transmembrane region" description="Helical" evidence="5">
    <location>
        <begin position="131"/>
        <end position="151"/>
    </location>
</feature>
<evidence type="ECO:0000313" key="7">
    <source>
        <dbReference type="Proteomes" id="UP001369082"/>
    </source>
</evidence>
<dbReference type="Pfam" id="PF03595">
    <property type="entry name" value="SLAC1"/>
    <property type="match status" value="1"/>
</dbReference>
<evidence type="ECO:0000256" key="3">
    <source>
        <dbReference type="ARBA" id="ARBA00022989"/>
    </source>
</evidence>
<dbReference type="Proteomes" id="UP001369082">
    <property type="component" value="Unassembled WGS sequence"/>
</dbReference>
<evidence type="ECO:0000256" key="4">
    <source>
        <dbReference type="ARBA" id="ARBA00023136"/>
    </source>
</evidence>
<keyword evidence="7" id="KW-1185">Reference proteome</keyword>
<accession>A0ABU9GNH5</accession>
<comment type="subcellular location">
    <subcellularLocation>
        <location evidence="1">Membrane</location>
        <topology evidence="1">Multi-pass membrane protein</topology>
    </subcellularLocation>
</comment>
<dbReference type="InterPro" id="IPR004695">
    <property type="entry name" value="SLAC1/Mae1/Ssu1/TehA"/>
</dbReference>
<keyword evidence="2 5" id="KW-0812">Transmembrane</keyword>
<feature type="transmembrane region" description="Helical" evidence="5">
    <location>
        <begin position="41"/>
        <end position="63"/>
    </location>
</feature>
<dbReference type="PANTHER" id="PTHR37955:SF1">
    <property type="entry name" value="DEP DOMAIN-CONTAINING PROTEIN"/>
    <property type="match status" value="1"/>
</dbReference>
<protein>
    <submittedName>
        <fullName evidence="6">TDT family transporter</fullName>
    </submittedName>
</protein>
<evidence type="ECO:0000256" key="2">
    <source>
        <dbReference type="ARBA" id="ARBA00022692"/>
    </source>
</evidence>
<reference evidence="6 7" key="1">
    <citation type="submission" date="2024-02" db="EMBL/GenBank/DDBJ databases">
        <title>Bacteria isolated from the canopy kelp, Nereocystis luetkeana.</title>
        <authorList>
            <person name="Pfister C.A."/>
            <person name="Younker I.T."/>
            <person name="Light S.H."/>
        </authorList>
    </citation>
    <scope>NUCLEOTIDE SEQUENCE [LARGE SCALE GENOMIC DNA]</scope>
    <source>
        <strain evidence="6 7">TI.1.05</strain>
    </source>
</reference>
<feature type="transmembrane region" description="Helical" evidence="5">
    <location>
        <begin position="221"/>
        <end position="241"/>
    </location>
</feature>
<dbReference type="EMBL" id="JBAKAZ010000010">
    <property type="protein sequence ID" value="MEL0628870.1"/>
    <property type="molecule type" value="Genomic_DNA"/>
</dbReference>
<feature type="transmembrane region" description="Helical" evidence="5">
    <location>
        <begin position="196"/>
        <end position="215"/>
    </location>
</feature>
<evidence type="ECO:0000256" key="5">
    <source>
        <dbReference type="SAM" id="Phobius"/>
    </source>
</evidence>
<feature type="transmembrane region" description="Helical" evidence="5">
    <location>
        <begin position="102"/>
        <end position="124"/>
    </location>
</feature>
<evidence type="ECO:0000313" key="6">
    <source>
        <dbReference type="EMBL" id="MEL0628870.1"/>
    </source>
</evidence>
<organism evidence="6 7">
    <name type="scientific">Psychromonas aquatilis</name>
    <dbReference type="NCBI Taxonomy" id="2005072"/>
    <lineage>
        <taxon>Bacteria</taxon>
        <taxon>Pseudomonadati</taxon>
        <taxon>Pseudomonadota</taxon>
        <taxon>Gammaproteobacteria</taxon>
        <taxon>Alteromonadales</taxon>
        <taxon>Psychromonadaceae</taxon>
        <taxon>Psychromonas</taxon>
    </lineage>
</organism>
<proteinExistence type="predicted"/>
<dbReference type="RefSeq" id="WP_341596884.1">
    <property type="nucleotide sequence ID" value="NZ_JBAKAZ010000010.1"/>
</dbReference>
<sequence length="318" mass="34955">MNTPKAMKQFFSKVPSPLAGLALAIASLGLCWEHVVDVAGAAQALGALLAGAILIPLFLKFIMNPAILKQELQHPLASSVIPTLTMATMVVANAISNTYFQLGLAISWFAIILQLCFFASFVFYRSKHFNFAHVLPSWFIPPIGLTLAIITHPGGLPIVLSNTLLILGLLSYALLLPVILYRLLFSEALDSNQKPITTILATPANLLIVAYLIVATEVNPFLFGTLLFLAVLLTLYVYIMLPNLLRLPFSPAYSAFTFPLVVGPLALSKSAEQLLQEGVDTKWVWLMTQLANFELVVATAMVIYVSFRFIRHPWSIKR</sequence>
<dbReference type="Gene3D" id="1.50.10.150">
    <property type="entry name" value="Voltage-dependent anion channel"/>
    <property type="match status" value="1"/>
</dbReference>
<comment type="caution">
    <text evidence="6">The sequence shown here is derived from an EMBL/GenBank/DDBJ whole genome shotgun (WGS) entry which is preliminary data.</text>
</comment>
<feature type="transmembrane region" description="Helical" evidence="5">
    <location>
        <begin position="283"/>
        <end position="307"/>
    </location>
</feature>
<feature type="transmembrane region" description="Helical" evidence="5">
    <location>
        <begin position="163"/>
        <end position="184"/>
    </location>
</feature>
<dbReference type="InterPro" id="IPR038665">
    <property type="entry name" value="Voltage-dep_anion_channel_sf"/>
</dbReference>
<dbReference type="CDD" id="cd09325">
    <property type="entry name" value="TDT_C4-dicarb_trans"/>
    <property type="match status" value="1"/>
</dbReference>
<evidence type="ECO:0000256" key="1">
    <source>
        <dbReference type="ARBA" id="ARBA00004141"/>
    </source>
</evidence>
<dbReference type="InterPro" id="IPR052951">
    <property type="entry name" value="Tellurite_res_ion_channel"/>
</dbReference>
<keyword evidence="4 5" id="KW-0472">Membrane</keyword>
<gene>
    <name evidence="6" type="ORF">V6256_04535</name>
</gene>
<feature type="transmembrane region" description="Helical" evidence="5">
    <location>
        <begin position="75"/>
        <end position="96"/>
    </location>
</feature>
<name>A0ABU9GNH5_9GAMM</name>
<dbReference type="PANTHER" id="PTHR37955">
    <property type="entry name" value="TELLURITE RESISTANCE PROTEIN TEHA"/>
    <property type="match status" value="1"/>
</dbReference>
<keyword evidence="3 5" id="KW-1133">Transmembrane helix</keyword>